<keyword evidence="1" id="KW-1133">Transmembrane helix</keyword>
<accession>A0ABT1SY93</accession>
<dbReference type="PIRSF" id="PIRSF018266">
    <property type="entry name" value="FecR"/>
    <property type="match status" value="1"/>
</dbReference>
<protein>
    <submittedName>
        <fullName evidence="4">FecR domain-containing protein</fullName>
    </submittedName>
</protein>
<evidence type="ECO:0000259" key="2">
    <source>
        <dbReference type="Pfam" id="PF04773"/>
    </source>
</evidence>
<dbReference type="Pfam" id="PF04773">
    <property type="entry name" value="FecR"/>
    <property type="match status" value="1"/>
</dbReference>
<gene>
    <name evidence="4" type="ORF">NPE20_05090</name>
</gene>
<dbReference type="Pfam" id="PF16344">
    <property type="entry name" value="FecR_C"/>
    <property type="match status" value="1"/>
</dbReference>
<dbReference type="InterPro" id="IPR032508">
    <property type="entry name" value="FecR_C"/>
</dbReference>
<dbReference type="PANTHER" id="PTHR30273:SF2">
    <property type="entry name" value="PROTEIN FECR"/>
    <property type="match status" value="1"/>
</dbReference>
<reference evidence="4 5" key="1">
    <citation type="submission" date="2022-07" db="EMBL/GenBank/DDBJ databases">
        <title>Mucilaginibacter sp. JC4.</title>
        <authorList>
            <person name="Le V."/>
            <person name="Ko S.-R."/>
            <person name="Ahn C.-Y."/>
            <person name="Oh H.-M."/>
        </authorList>
    </citation>
    <scope>NUCLEOTIDE SEQUENCE [LARGE SCALE GENOMIC DNA]</scope>
    <source>
        <strain evidence="4 5">JC4</strain>
    </source>
</reference>
<proteinExistence type="predicted"/>
<dbReference type="PANTHER" id="PTHR30273">
    <property type="entry name" value="PERIPLASMIC SIGNAL SENSOR AND SIGMA FACTOR ACTIVATOR FECR-RELATED"/>
    <property type="match status" value="1"/>
</dbReference>
<feature type="domain" description="FecR protein" evidence="2">
    <location>
        <begin position="117"/>
        <end position="210"/>
    </location>
</feature>
<keyword evidence="5" id="KW-1185">Reference proteome</keyword>
<feature type="transmembrane region" description="Helical" evidence="1">
    <location>
        <begin position="83"/>
        <end position="102"/>
    </location>
</feature>
<keyword evidence="1" id="KW-0472">Membrane</keyword>
<feature type="domain" description="Protein FecR C-terminal" evidence="3">
    <location>
        <begin position="255"/>
        <end position="322"/>
    </location>
</feature>
<comment type="caution">
    <text evidence="4">The sequence shown here is derived from an EMBL/GenBank/DDBJ whole genome shotgun (WGS) entry which is preliminary data.</text>
</comment>
<evidence type="ECO:0000256" key="1">
    <source>
        <dbReference type="SAM" id="Phobius"/>
    </source>
</evidence>
<dbReference type="RefSeq" id="WP_256537524.1">
    <property type="nucleotide sequence ID" value="NZ_JANHOH010000001.1"/>
</dbReference>
<dbReference type="Proteomes" id="UP001204376">
    <property type="component" value="Unassembled WGS sequence"/>
</dbReference>
<dbReference type="InterPro" id="IPR012373">
    <property type="entry name" value="Ferrdict_sens_TM"/>
</dbReference>
<organism evidence="4 5">
    <name type="scientific">Mucilaginibacter aquariorum</name>
    <dbReference type="NCBI Taxonomy" id="2967225"/>
    <lineage>
        <taxon>Bacteria</taxon>
        <taxon>Pseudomonadati</taxon>
        <taxon>Bacteroidota</taxon>
        <taxon>Sphingobacteriia</taxon>
        <taxon>Sphingobacteriales</taxon>
        <taxon>Sphingobacteriaceae</taxon>
        <taxon>Mucilaginibacter</taxon>
    </lineage>
</organism>
<dbReference type="EMBL" id="JANHOH010000001">
    <property type="protein sequence ID" value="MCQ6957317.1"/>
    <property type="molecule type" value="Genomic_DNA"/>
</dbReference>
<evidence type="ECO:0000313" key="4">
    <source>
        <dbReference type="EMBL" id="MCQ6957317.1"/>
    </source>
</evidence>
<evidence type="ECO:0000259" key="3">
    <source>
        <dbReference type="Pfam" id="PF16344"/>
    </source>
</evidence>
<name>A0ABT1SY93_9SPHI</name>
<sequence length="323" mass="36312">MDQEIILLLKKYVANSCHRQELEQARQVLASGNYEEEWKAVLEQEAIDDMADDSAVTDFDAERVFSRVQSTIKPVRKINISRWSLGIAASLLLVLSAGYLFWKSTLAPVNDGPLLSLVTTAGQQKKITLSDGTDVTLNCGSTLQYTAAFTGAKREVYLNGEAFFNVKHDTKRPFLVHTGRLHVQVLGTSFNVNAYRTDKQAAVSVASGKVGVNNTKVPRTYMLLPGDRLSYNNDNTVIKSKMKIEDMLAWQKRTLVFQLETIREIAPKLERYYGVRIFIKPKSVPFKQVTASFTRRTLPQVLNILSQTAGFSYTINKNEVHIN</sequence>
<keyword evidence="1" id="KW-0812">Transmembrane</keyword>
<dbReference type="Gene3D" id="3.55.50.30">
    <property type="match status" value="1"/>
</dbReference>
<dbReference type="InterPro" id="IPR006860">
    <property type="entry name" value="FecR"/>
</dbReference>
<dbReference type="Gene3D" id="2.60.120.1440">
    <property type="match status" value="1"/>
</dbReference>
<evidence type="ECO:0000313" key="5">
    <source>
        <dbReference type="Proteomes" id="UP001204376"/>
    </source>
</evidence>